<organism evidence="1 2">
    <name type="scientific">Diphasiastrum complanatum</name>
    <name type="common">Issler's clubmoss</name>
    <name type="synonym">Lycopodium complanatum</name>
    <dbReference type="NCBI Taxonomy" id="34168"/>
    <lineage>
        <taxon>Eukaryota</taxon>
        <taxon>Viridiplantae</taxon>
        <taxon>Streptophyta</taxon>
        <taxon>Embryophyta</taxon>
        <taxon>Tracheophyta</taxon>
        <taxon>Lycopodiopsida</taxon>
        <taxon>Lycopodiales</taxon>
        <taxon>Lycopodiaceae</taxon>
        <taxon>Lycopodioideae</taxon>
        <taxon>Diphasiastrum</taxon>
    </lineage>
</organism>
<protein>
    <submittedName>
        <fullName evidence="1">Uncharacterized protein</fullName>
    </submittedName>
</protein>
<keyword evidence="2" id="KW-1185">Reference proteome</keyword>
<gene>
    <name evidence="1" type="ORF">O6H91_07G095600</name>
</gene>
<comment type="caution">
    <text evidence="1">The sequence shown here is derived from an EMBL/GenBank/DDBJ whole genome shotgun (WGS) entry which is preliminary data.</text>
</comment>
<evidence type="ECO:0000313" key="2">
    <source>
        <dbReference type="Proteomes" id="UP001162992"/>
    </source>
</evidence>
<accession>A0ACC2D7N4</accession>
<proteinExistence type="predicted"/>
<reference evidence="2" key="1">
    <citation type="journal article" date="2024" name="Proc. Natl. Acad. Sci. U.S.A.">
        <title>Extraordinary preservation of gene collinearity over three hundred million years revealed in homosporous lycophytes.</title>
        <authorList>
            <person name="Li C."/>
            <person name="Wickell D."/>
            <person name="Kuo L.Y."/>
            <person name="Chen X."/>
            <person name="Nie B."/>
            <person name="Liao X."/>
            <person name="Peng D."/>
            <person name="Ji J."/>
            <person name="Jenkins J."/>
            <person name="Williams M."/>
            <person name="Shu S."/>
            <person name="Plott C."/>
            <person name="Barry K."/>
            <person name="Rajasekar S."/>
            <person name="Grimwood J."/>
            <person name="Han X."/>
            <person name="Sun S."/>
            <person name="Hou Z."/>
            <person name="He W."/>
            <person name="Dai G."/>
            <person name="Sun C."/>
            <person name="Schmutz J."/>
            <person name="Leebens-Mack J.H."/>
            <person name="Li F.W."/>
            <person name="Wang L."/>
        </authorList>
    </citation>
    <scope>NUCLEOTIDE SEQUENCE [LARGE SCALE GENOMIC DNA]</scope>
    <source>
        <strain evidence="2">cv. PW_Plant_1</strain>
    </source>
</reference>
<sequence>MAIAAEHKGMSAFMLQSVASKQINNFRCDQKLPAEFVWDENERPTVRHDQYLDEEIPLIDLNGILSAVESDDCAISHEKLTADMVAACKEWGVFQVINHGIPPEVVERARSQGRKLFSLSLDEKLKVQRQPQSITGYGATRMANFFRSLMWSESFTMRASPNSNICDYGNMLWPNESQEFCEAFEDYDHKLRSLAMKITKLLFEGLGKMPEQNEVFNDFWGSLHMNHYPPCPQPLQTMGLAAHTDSSCLTIMQQGTIGGLQVMRGGKWVSVKPHPSAFVIQVGDMLQVLTNGKLKSTLHRAVVNESSSRLSIVYFFTPDPLTTVVPLTLSKNEKPLYKPLSWKEYLNVKAKCFMGALDHYTLPITN</sequence>
<dbReference type="Proteomes" id="UP001162992">
    <property type="component" value="Chromosome 7"/>
</dbReference>
<evidence type="ECO:0000313" key="1">
    <source>
        <dbReference type="EMBL" id="KAJ7550334.1"/>
    </source>
</evidence>
<dbReference type="EMBL" id="CM055098">
    <property type="protein sequence ID" value="KAJ7550334.1"/>
    <property type="molecule type" value="Genomic_DNA"/>
</dbReference>
<name>A0ACC2D7N4_DIPCM</name>